<accession>A0A5D3BAB3</accession>
<dbReference type="Proteomes" id="UP000321947">
    <property type="component" value="Unassembled WGS sequence"/>
</dbReference>
<evidence type="ECO:0000313" key="4">
    <source>
        <dbReference type="Proteomes" id="UP000321393"/>
    </source>
</evidence>
<evidence type="ECO:0000313" key="2">
    <source>
        <dbReference type="EMBL" id="KAA0039667.1"/>
    </source>
</evidence>
<name>A0A5D3BAB3_CUCMM</name>
<evidence type="ECO:0000313" key="3">
    <source>
        <dbReference type="EMBL" id="TYJ95551.1"/>
    </source>
</evidence>
<dbReference type="EMBL" id="SSTD01020139">
    <property type="protein sequence ID" value="TYJ95551.1"/>
    <property type="molecule type" value="Genomic_DNA"/>
</dbReference>
<feature type="compositionally biased region" description="Polar residues" evidence="1">
    <location>
        <begin position="30"/>
        <end position="40"/>
    </location>
</feature>
<dbReference type="AlphaFoldDB" id="A0A5D3BAB3"/>
<dbReference type="Proteomes" id="UP000321393">
    <property type="component" value="Unassembled WGS sequence"/>
</dbReference>
<evidence type="ECO:0000256" key="1">
    <source>
        <dbReference type="SAM" id="MobiDB-lite"/>
    </source>
</evidence>
<protein>
    <submittedName>
        <fullName evidence="3">Uncharacterized protein</fullName>
    </submittedName>
</protein>
<proteinExistence type="predicted"/>
<dbReference type="OrthoDB" id="778454at2759"/>
<feature type="region of interest" description="Disordered" evidence="1">
    <location>
        <begin position="16"/>
        <end position="48"/>
    </location>
</feature>
<comment type="caution">
    <text evidence="3">The sequence shown here is derived from an EMBL/GenBank/DDBJ whole genome shotgun (WGS) entry which is preliminary data.</text>
</comment>
<feature type="compositionally biased region" description="Basic and acidic residues" evidence="1">
    <location>
        <begin position="17"/>
        <end position="28"/>
    </location>
</feature>
<reference evidence="4 5" key="1">
    <citation type="submission" date="2019-08" db="EMBL/GenBank/DDBJ databases">
        <title>Draft genome sequences of two oriental melons (Cucumis melo L. var makuwa).</title>
        <authorList>
            <person name="Kwon S.-Y."/>
        </authorList>
    </citation>
    <scope>NUCLEOTIDE SEQUENCE [LARGE SCALE GENOMIC DNA]</scope>
    <source>
        <strain evidence="5">cv. Chang Bougi</strain>
        <strain evidence="4">cv. SW 3</strain>
        <tissue evidence="3">Leaf</tissue>
    </source>
</reference>
<gene>
    <name evidence="3" type="ORF">E5676_scaffold767G00460</name>
    <name evidence="2" type="ORF">E6C27_scaffold744G001580</name>
</gene>
<sequence>MIPIRTLTMQNNNVPNKEVESTRQDEQCGKASTQATSSTALPPPPFPGRLKKKGDDQQFYKLLDILKQLYINIPFVDALKQMSFYVKFLKDILVKKRRIDDCETVALMRATSNVFKNWVLKKMTNLGSFMVPCSIGRMDSGRACNLRASINLMPLSIFKKLKIEEVQQPYMRL</sequence>
<organism evidence="3 5">
    <name type="scientific">Cucumis melo var. makuwa</name>
    <name type="common">Oriental melon</name>
    <dbReference type="NCBI Taxonomy" id="1194695"/>
    <lineage>
        <taxon>Eukaryota</taxon>
        <taxon>Viridiplantae</taxon>
        <taxon>Streptophyta</taxon>
        <taxon>Embryophyta</taxon>
        <taxon>Tracheophyta</taxon>
        <taxon>Spermatophyta</taxon>
        <taxon>Magnoliopsida</taxon>
        <taxon>eudicotyledons</taxon>
        <taxon>Gunneridae</taxon>
        <taxon>Pentapetalae</taxon>
        <taxon>rosids</taxon>
        <taxon>fabids</taxon>
        <taxon>Cucurbitales</taxon>
        <taxon>Cucurbitaceae</taxon>
        <taxon>Benincaseae</taxon>
        <taxon>Cucumis</taxon>
    </lineage>
</organism>
<dbReference type="EMBL" id="SSTE01018396">
    <property type="protein sequence ID" value="KAA0039667.1"/>
    <property type="molecule type" value="Genomic_DNA"/>
</dbReference>
<evidence type="ECO:0000313" key="5">
    <source>
        <dbReference type="Proteomes" id="UP000321947"/>
    </source>
</evidence>
<dbReference type="PANTHER" id="PTHR33067:SF9">
    <property type="entry name" value="RNA-DIRECTED DNA POLYMERASE"/>
    <property type="match status" value="1"/>
</dbReference>
<dbReference type="PANTHER" id="PTHR33067">
    <property type="entry name" value="RNA-DIRECTED DNA POLYMERASE-RELATED"/>
    <property type="match status" value="1"/>
</dbReference>